<evidence type="ECO:0000313" key="2">
    <source>
        <dbReference type="Proteomes" id="UP000800041"/>
    </source>
</evidence>
<sequence length="179" mass="19770">MEAKSQRQEMKTADRISYPLSLFHLVIILDIANNDTVNILTHGLKVKGVSEGVVPRFGDEIGPVSWERPRAGATRTVLGKGKGKGKVGVGVDEDGDGKGAEDVDVDVDDDEIFYAIVGSPNVRGIAWMLIERKKEFGTKRIERVTVFGREDTHGVYNLAVEIEDVDDIEEWESGEEVEE</sequence>
<dbReference type="EMBL" id="ML977165">
    <property type="protein sequence ID" value="KAF1984821.1"/>
    <property type="molecule type" value="Genomic_DNA"/>
</dbReference>
<reference evidence="1" key="1">
    <citation type="journal article" date="2020" name="Stud. Mycol.">
        <title>101 Dothideomycetes genomes: a test case for predicting lifestyles and emergence of pathogens.</title>
        <authorList>
            <person name="Haridas S."/>
            <person name="Albert R."/>
            <person name="Binder M."/>
            <person name="Bloem J."/>
            <person name="Labutti K."/>
            <person name="Salamov A."/>
            <person name="Andreopoulos B."/>
            <person name="Baker S."/>
            <person name="Barry K."/>
            <person name="Bills G."/>
            <person name="Bluhm B."/>
            <person name="Cannon C."/>
            <person name="Castanera R."/>
            <person name="Culley D."/>
            <person name="Daum C."/>
            <person name="Ezra D."/>
            <person name="Gonzalez J."/>
            <person name="Henrissat B."/>
            <person name="Kuo A."/>
            <person name="Liang C."/>
            <person name="Lipzen A."/>
            <person name="Lutzoni F."/>
            <person name="Magnuson J."/>
            <person name="Mondo S."/>
            <person name="Nolan M."/>
            <person name="Ohm R."/>
            <person name="Pangilinan J."/>
            <person name="Park H.-J."/>
            <person name="Ramirez L."/>
            <person name="Alfaro M."/>
            <person name="Sun H."/>
            <person name="Tritt A."/>
            <person name="Yoshinaga Y."/>
            <person name="Zwiers L.-H."/>
            <person name="Turgeon B."/>
            <person name="Goodwin S."/>
            <person name="Spatafora J."/>
            <person name="Crous P."/>
            <person name="Grigoriev I."/>
        </authorList>
    </citation>
    <scope>NUCLEOTIDE SEQUENCE</scope>
    <source>
        <strain evidence="1">CBS 113979</strain>
    </source>
</reference>
<name>A0A6G1GV35_9PEZI</name>
<evidence type="ECO:0000313" key="1">
    <source>
        <dbReference type="EMBL" id="KAF1984821.1"/>
    </source>
</evidence>
<organism evidence="1 2">
    <name type="scientific">Aulographum hederae CBS 113979</name>
    <dbReference type="NCBI Taxonomy" id="1176131"/>
    <lineage>
        <taxon>Eukaryota</taxon>
        <taxon>Fungi</taxon>
        <taxon>Dikarya</taxon>
        <taxon>Ascomycota</taxon>
        <taxon>Pezizomycotina</taxon>
        <taxon>Dothideomycetes</taxon>
        <taxon>Pleosporomycetidae</taxon>
        <taxon>Aulographales</taxon>
        <taxon>Aulographaceae</taxon>
    </lineage>
</organism>
<gene>
    <name evidence="1" type="ORF">K402DRAFT_464789</name>
</gene>
<accession>A0A6G1GV35</accession>
<dbReference type="OrthoDB" id="5337308at2759"/>
<proteinExistence type="predicted"/>
<protein>
    <submittedName>
        <fullName evidence="1">Uncharacterized protein</fullName>
    </submittedName>
</protein>
<dbReference type="Proteomes" id="UP000800041">
    <property type="component" value="Unassembled WGS sequence"/>
</dbReference>
<keyword evidence="2" id="KW-1185">Reference proteome</keyword>
<dbReference type="AlphaFoldDB" id="A0A6G1GV35"/>